<dbReference type="EMBL" id="JAAOLX010000005">
    <property type="protein sequence ID" value="NHQ86762.1"/>
    <property type="molecule type" value="Genomic_DNA"/>
</dbReference>
<keyword evidence="2" id="KW-0732">Signal</keyword>
<proteinExistence type="predicted"/>
<keyword evidence="4" id="KW-1185">Reference proteome</keyword>
<dbReference type="Proteomes" id="UP000712570">
    <property type="component" value="Unassembled WGS sequence"/>
</dbReference>
<evidence type="ECO:0000313" key="3">
    <source>
        <dbReference type="EMBL" id="NHQ86762.1"/>
    </source>
</evidence>
<accession>A0ABX0KS49</accession>
<organism evidence="3 4">
    <name type="scientific">Iodobacter violaceini</name>
    <dbReference type="NCBI Taxonomy" id="3044271"/>
    <lineage>
        <taxon>Bacteria</taxon>
        <taxon>Pseudomonadati</taxon>
        <taxon>Pseudomonadota</taxon>
        <taxon>Betaproteobacteria</taxon>
        <taxon>Neisseriales</taxon>
        <taxon>Chitinibacteraceae</taxon>
        <taxon>Iodobacter</taxon>
    </lineage>
</organism>
<protein>
    <recommendedName>
        <fullName evidence="5">Lipoprotein</fullName>
    </recommendedName>
</protein>
<evidence type="ECO:0008006" key="5">
    <source>
        <dbReference type="Google" id="ProtNLM"/>
    </source>
</evidence>
<gene>
    <name evidence="3" type="ORF">HA050_11600</name>
</gene>
<feature type="chain" id="PRO_5046167698" description="Lipoprotein" evidence="2">
    <location>
        <begin position="26"/>
        <end position="520"/>
    </location>
</feature>
<comment type="caution">
    <text evidence="3">The sequence shown here is derived from an EMBL/GenBank/DDBJ whole genome shotgun (WGS) entry which is preliminary data.</text>
</comment>
<feature type="region of interest" description="Disordered" evidence="1">
    <location>
        <begin position="31"/>
        <end position="52"/>
    </location>
</feature>
<evidence type="ECO:0000256" key="1">
    <source>
        <dbReference type="SAM" id="MobiDB-lite"/>
    </source>
</evidence>
<reference evidence="3 4" key="1">
    <citation type="submission" date="2020-03" db="EMBL/GenBank/DDBJ databases">
        <title>Draft genome sequence of environmentally isolated violet-colored cultures.</title>
        <authorList>
            <person name="Wilson H.S."/>
        </authorList>
    </citation>
    <scope>NUCLEOTIDE SEQUENCE [LARGE SCALE GENOMIC DNA]</scope>
    <source>
        <strain evidence="3 4">HSC-16F04</strain>
    </source>
</reference>
<name>A0ABX0KS49_9NEIS</name>
<sequence>MTVKNTPHSALLPVVTLAAVALLSACGGGGGGGDSAPSGGNPSTGGGNVVVPTPNPVIPPPALGDAMAFSNDAAESFTYAALDGFNGDSSAAAVATGDVNVQKIEFGQINLKTADSPYFALAANRDVLIRVAVSGSVANLKAPKLKVTITKDKDGSEVFSQVVSARDGQRVLPVEIDKAPIYYAAYTTRDYVDNGSNVGVYKDRSQATTEIKSTSLPDLNRSYLVRWPAGQVLAEKLTVKAEIVTGTVLDSNSANDVKTAQLEPRITKPFNMAIVPINVAGTLPNVPSDEFFRKEIMKFFPVASVNIRHRETWVPNSSILGDGVTVDQHKNGGQEAITKLMGGKPGSFTYLSIDDGVEVNLGSETSGPNIGSFKGSISKEYYLGLARSDHSGGITSATGTSSIISDSSFGIMKALSNEVWNGPGQSDDIAVCGSVVQTTKLYPYAGGRMGGAWGIDLVSESGKIKLINPSLHFDMAGYCSPIWTSDYSVKKWMRDFKLGELDHINEQPLSKTAIDPFKWW</sequence>
<dbReference type="PROSITE" id="PS51257">
    <property type="entry name" value="PROKAR_LIPOPROTEIN"/>
    <property type="match status" value="1"/>
</dbReference>
<evidence type="ECO:0000313" key="4">
    <source>
        <dbReference type="Proteomes" id="UP000712570"/>
    </source>
</evidence>
<feature type="signal peptide" evidence="2">
    <location>
        <begin position="1"/>
        <end position="25"/>
    </location>
</feature>
<evidence type="ECO:0000256" key="2">
    <source>
        <dbReference type="SAM" id="SignalP"/>
    </source>
</evidence>
<dbReference type="RefSeq" id="WP_166826089.1">
    <property type="nucleotide sequence ID" value="NZ_JAAOLX010000005.1"/>
</dbReference>